<organism evidence="1 2">
    <name type="scientific">Photobacterium toruni</name>
    <dbReference type="NCBI Taxonomy" id="1935446"/>
    <lineage>
        <taxon>Bacteria</taxon>
        <taxon>Pseudomonadati</taxon>
        <taxon>Pseudomonadota</taxon>
        <taxon>Gammaproteobacteria</taxon>
        <taxon>Vibrionales</taxon>
        <taxon>Vibrionaceae</taxon>
        <taxon>Photobacterium</taxon>
    </lineage>
</organism>
<evidence type="ECO:0000313" key="2">
    <source>
        <dbReference type="Proteomes" id="UP000191116"/>
    </source>
</evidence>
<proteinExistence type="predicted"/>
<sequence>MKKTVIALSVLVAISISGCQSTQQAQRDSLDSNVVDMNDHMLSMIRGVVLTYDPVKVKPEQLKNQTAQLAGSGLIAGGLGGAVLSGSRDGMAIGLGTALIGGLTLLADNISTPTLVDAYRYTVQSQKTGELIEVYQIDKAPISEGAPVFVRNYQSGRLTVRLDTTQGHSFKRAKDTKYAGKGRLTSRERNEIREDAAFERQLRNDSRDEKTNNILQEQYRRSIKIQTDKLGASIDARNHSIRNSKTTNININ</sequence>
<evidence type="ECO:0000313" key="1">
    <source>
        <dbReference type="EMBL" id="SKA56959.1"/>
    </source>
</evidence>
<dbReference type="PROSITE" id="PS51257">
    <property type="entry name" value="PROKAR_LIPOPROTEIN"/>
    <property type="match status" value="1"/>
</dbReference>
<dbReference type="RefSeq" id="WP_080176465.1">
    <property type="nucleotide sequence ID" value="NZ_AP024854.1"/>
</dbReference>
<dbReference type="EMBL" id="FUWP01000037">
    <property type="protein sequence ID" value="SKA56959.1"/>
    <property type="molecule type" value="Genomic_DNA"/>
</dbReference>
<dbReference type="OrthoDB" id="5815147at2"/>
<gene>
    <name evidence="1" type="ORF">CZ814_03807</name>
</gene>
<dbReference type="Proteomes" id="UP000191116">
    <property type="component" value="Unassembled WGS sequence"/>
</dbReference>
<protein>
    <submittedName>
        <fullName evidence="1">Uncharacterized protein</fullName>
    </submittedName>
</protein>
<name>A0A1T4UW65_9GAMM</name>
<dbReference type="AlphaFoldDB" id="A0A1T4UW65"/>
<reference evidence="1 2" key="1">
    <citation type="submission" date="2017-02" db="EMBL/GenBank/DDBJ databases">
        <authorList>
            <person name="Peterson S.W."/>
        </authorList>
    </citation>
    <scope>NUCLEOTIDE SEQUENCE [LARGE SCALE GENOMIC DNA]</scope>
    <source>
        <strain evidence="1 2">CECT 9189</strain>
    </source>
</reference>
<accession>A0A1T4UW65</accession>